<keyword evidence="2" id="KW-1185">Reference proteome</keyword>
<dbReference type="Proteomes" id="UP001218579">
    <property type="component" value="Unassembled WGS sequence"/>
</dbReference>
<dbReference type="InterPro" id="IPR015305">
    <property type="entry name" value="DUF1961"/>
</dbReference>
<accession>A0ABT5HLG3</accession>
<dbReference type="Gene3D" id="2.60.120.200">
    <property type="match status" value="1"/>
</dbReference>
<evidence type="ECO:0000313" key="2">
    <source>
        <dbReference type="Proteomes" id="UP001218579"/>
    </source>
</evidence>
<dbReference type="SUPFAM" id="SSF49899">
    <property type="entry name" value="Concanavalin A-like lectins/glucanases"/>
    <property type="match status" value="1"/>
</dbReference>
<dbReference type="RefSeq" id="WP_272745389.1">
    <property type="nucleotide sequence ID" value="NZ_JAQQKV010000002.1"/>
</dbReference>
<dbReference type="InterPro" id="IPR013320">
    <property type="entry name" value="ConA-like_dom_sf"/>
</dbReference>
<dbReference type="EMBL" id="JAQQKV010000002">
    <property type="protein sequence ID" value="MDC7677084.1"/>
    <property type="molecule type" value="Genomic_DNA"/>
</dbReference>
<comment type="caution">
    <text evidence="1">The sequence shown here is derived from an EMBL/GenBank/DDBJ whole genome shotgun (WGS) entry which is preliminary data.</text>
</comment>
<name>A0ABT5HLG3_9CAUL</name>
<reference evidence="1 2" key="1">
    <citation type="submission" date="2023-01" db="EMBL/GenBank/DDBJ databases">
        <title>Novel species of the genus Asticcacaulis isolated from rivers.</title>
        <authorList>
            <person name="Lu H."/>
        </authorList>
    </citation>
    <scope>NUCLEOTIDE SEQUENCE [LARGE SCALE GENOMIC DNA]</scope>
    <source>
        <strain evidence="1 2">LKC15W</strain>
    </source>
</reference>
<organism evidence="1 2">
    <name type="scientific">Asticcacaulis machinosus</name>
    <dbReference type="NCBI Taxonomy" id="2984211"/>
    <lineage>
        <taxon>Bacteria</taxon>
        <taxon>Pseudomonadati</taxon>
        <taxon>Pseudomonadota</taxon>
        <taxon>Alphaproteobacteria</taxon>
        <taxon>Caulobacterales</taxon>
        <taxon>Caulobacteraceae</taxon>
        <taxon>Asticcacaulis</taxon>
    </lineage>
</organism>
<gene>
    <name evidence="1" type="ORF">PQU98_13145</name>
</gene>
<dbReference type="Pfam" id="PF09224">
    <property type="entry name" value="DUF1961"/>
    <property type="match status" value="1"/>
</dbReference>
<proteinExistence type="predicted"/>
<protein>
    <submittedName>
        <fullName evidence="1">DUF1961 family protein</fullName>
    </submittedName>
</protein>
<sequence length="251" mass="27700">MISRRQLAGGLSAMGLIGATQGASASDSQWPQAGEIIYHNPLAKPEDVAGFKLEGEAKISFERGRMTLQNARDPGEGQASNFVFWCPEVFLDNIEISWKFWPVAEPGLCILFFAAGGMLNGKRVHVLDKGLKPRAGIYDQYTQSDVDALQISYFRRRWPEERAFHLANLRRAPGFIMLAQGADPLPDVEDATPPYTIKIRKTPKAVDFLINDLPVVHWDVTPGSPSSGSIGFRQMAPLIADYADLTVRNLA</sequence>
<evidence type="ECO:0000313" key="1">
    <source>
        <dbReference type="EMBL" id="MDC7677084.1"/>
    </source>
</evidence>